<dbReference type="AlphaFoldDB" id="A0AAV9P0G4"/>
<name>A0AAV9P0G4_9PEZI</name>
<sequence>MSLLTPGRILITLANLSYSVGAFLADWSETHVLNPRWPPHARFHNGQTMSLGVCLAASSIWFMIRPGLTSNSSGKGATVAEAKRGVFDAALVGSFYCTAGMCAILYPGTDWTDPEFGVGGEQKLLFPGIVAAMWVGYALEMWRLGDGKGKGA</sequence>
<reference evidence="1 2" key="1">
    <citation type="submission" date="2023-08" db="EMBL/GenBank/DDBJ databases">
        <title>Black Yeasts Isolated from many extreme environments.</title>
        <authorList>
            <person name="Coleine C."/>
            <person name="Stajich J.E."/>
            <person name="Selbmann L."/>
        </authorList>
    </citation>
    <scope>NUCLEOTIDE SEQUENCE [LARGE SCALE GENOMIC DNA]</scope>
    <source>
        <strain evidence="1 2">CCFEE 5935</strain>
    </source>
</reference>
<keyword evidence="2" id="KW-1185">Reference proteome</keyword>
<dbReference type="Pfam" id="PF20345">
    <property type="entry name" value="DUF6640"/>
    <property type="match status" value="1"/>
</dbReference>
<dbReference type="InterPro" id="IPR046580">
    <property type="entry name" value="DUF6640"/>
</dbReference>
<gene>
    <name evidence="1" type="ORF">LTR77_008859</name>
</gene>
<organism evidence="1 2">
    <name type="scientific">Saxophila tyrrhenica</name>
    <dbReference type="NCBI Taxonomy" id="1690608"/>
    <lineage>
        <taxon>Eukaryota</taxon>
        <taxon>Fungi</taxon>
        <taxon>Dikarya</taxon>
        <taxon>Ascomycota</taxon>
        <taxon>Pezizomycotina</taxon>
        <taxon>Dothideomycetes</taxon>
        <taxon>Dothideomycetidae</taxon>
        <taxon>Mycosphaerellales</taxon>
        <taxon>Extremaceae</taxon>
        <taxon>Saxophila</taxon>
    </lineage>
</organism>
<dbReference type="Proteomes" id="UP001337655">
    <property type="component" value="Unassembled WGS sequence"/>
</dbReference>
<dbReference type="EMBL" id="JAVRRT010000015">
    <property type="protein sequence ID" value="KAK5165935.1"/>
    <property type="molecule type" value="Genomic_DNA"/>
</dbReference>
<dbReference type="RefSeq" id="XP_064655947.1">
    <property type="nucleotide sequence ID" value="XM_064806088.1"/>
</dbReference>
<accession>A0AAV9P0G4</accession>
<comment type="caution">
    <text evidence="1">The sequence shown here is derived from an EMBL/GenBank/DDBJ whole genome shotgun (WGS) entry which is preliminary data.</text>
</comment>
<protein>
    <submittedName>
        <fullName evidence="1">Uncharacterized protein</fullName>
    </submittedName>
</protein>
<evidence type="ECO:0000313" key="1">
    <source>
        <dbReference type="EMBL" id="KAK5165935.1"/>
    </source>
</evidence>
<dbReference type="GeneID" id="89930191"/>
<proteinExistence type="predicted"/>
<evidence type="ECO:0000313" key="2">
    <source>
        <dbReference type="Proteomes" id="UP001337655"/>
    </source>
</evidence>